<sequence>MNAASPKIALRQGKRALLRRSLSEALGKRFSLLYLDLIMKPVPEDLKGLLIKLDFADRPNKMR</sequence>
<dbReference type="AlphaFoldDB" id="A0A3G8M9K7"/>
<evidence type="ECO:0000313" key="2">
    <source>
        <dbReference type="Proteomes" id="UP000273982"/>
    </source>
</evidence>
<proteinExistence type="predicted"/>
<protein>
    <recommendedName>
        <fullName evidence="3">Anti-sigma factor NepR domain-containing protein</fullName>
    </recommendedName>
</protein>
<dbReference type="KEGG" id="mros:EHO51_16560"/>
<accession>A0A3G8M9K7</accession>
<evidence type="ECO:0008006" key="3">
    <source>
        <dbReference type="Google" id="ProtNLM"/>
    </source>
</evidence>
<organism evidence="1 2">
    <name type="scientific">Methylocystis rosea</name>
    <dbReference type="NCBI Taxonomy" id="173366"/>
    <lineage>
        <taxon>Bacteria</taxon>
        <taxon>Pseudomonadati</taxon>
        <taxon>Pseudomonadota</taxon>
        <taxon>Alphaproteobacteria</taxon>
        <taxon>Hyphomicrobiales</taxon>
        <taxon>Methylocystaceae</taxon>
        <taxon>Methylocystis</taxon>
    </lineage>
</organism>
<evidence type="ECO:0000313" key="1">
    <source>
        <dbReference type="EMBL" id="AZG78683.1"/>
    </source>
</evidence>
<name>A0A3G8M9K7_9HYPH</name>
<gene>
    <name evidence="1" type="ORF">EHO51_16560</name>
</gene>
<dbReference type="Proteomes" id="UP000273982">
    <property type="component" value="Chromosome"/>
</dbReference>
<dbReference type="EMBL" id="CP034086">
    <property type="protein sequence ID" value="AZG78683.1"/>
    <property type="molecule type" value="Genomic_DNA"/>
</dbReference>
<reference evidence="1 2" key="1">
    <citation type="submission" date="2018-11" db="EMBL/GenBank/DDBJ databases">
        <title>Genome squencing of methanotrophic bacteria isolated from alkaline groundwater in Korea.</title>
        <authorList>
            <person name="Nguyen L.N."/>
        </authorList>
    </citation>
    <scope>NUCLEOTIDE SEQUENCE [LARGE SCALE GENOMIC DNA]</scope>
    <source>
        <strain evidence="1 2">GW6</strain>
    </source>
</reference>